<accession>A0A1D8U3P9</accession>
<evidence type="ECO:0000313" key="4">
    <source>
        <dbReference type="Proteomes" id="UP000177870"/>
    </source>
</evidence>
<protein>
    <recommendedName>
        <fullName evidence="2">Putative restriction endonuclease domain-containing protein</fullName>
    </recommendedName>
</protein>
<dbReference type="Gene3D" id="3.90.1570.10">
    <property type="entry name" value="tt1808, chain A"/>
    <property type="match status" value="1"/>
</dbReference>
<evidence type="ECO:0000259" key="2">
    <source>
        <dbReference type="Pfam" id="PF05685"/>
    </source>
</evidence>
<dbReference type="KEGG" id="mpro:BJP34_23990"/>
<dbReference type="STRING" id="1458985.BJP34_23990"/>
<sequence length="255" mass="30572">MYQQTDPPRPPKEILPTMYDLPSEEKEDSGLPDQYHIWQADLLEKTFFPPNYPRNQILVASDLNIYYNLKHPTWYKRPDWFAVLGVDRLYEQRESRLSYVIWQEGVAPFIAIEFLSPSTQKEDLGEVRPQANQPPTKWEVYERMLRIPYYVVFDGNSNKLRLFELVRNSYREVILNRDKFWLPEIELGLGLWSGNYQELNRLWLRWYDAAGNWIPTPVEKERQLVEQERQRAEREHQRAERLAAQLRAMGVEPED</sequence>
<keyword evidence="1" id="KW-0175">Coiled coil</keyword>
<name>A0A1D8U3P9_9CYAN</name>
<dbReference type="RefSeq" id="WP_070396851.1">
    <property type="nucleotide sequence ID" value="NZ_CP017599.1"/>
</dbReference>
<organism evidence="3 4">
    <name type="scientific">Moorena producens PAL-8-15-08-1</name>
    <dbReference type="NCBI Taxonomy" id="1458985"/>
    <lineage>
        <taxon>Bacteria</taxon>
        <taxon>Bacillati</taxon>
        <taxon>Cyanobacteriota</taxon>
        <taxon>Cyanophyceae</taxon>
        <taxon>Coleofasciculales</taxon>
        <taxon>Coleofasciculaceae</taxon>
        <taxon>Moorena</taxon>
    </lineage>
</organism>
<dbReference type="PANTHER" id="PTHR33352">
    <property type="entry name" value="SLR1095 PROTEIN"/>
    <property type="match status" value="1"/>
</dbReference>
<evidence type="ECO:0000256" key="1">
    <source>
        <dbReference type="SAM" id="Coils"/>
    </source>
</evidence>
<feature type="coiled-coil region" evidence="1">
    <location>
        <begin position="218"/>
        <end position="249"/>
    </location>
</feature>
<dbReference type="CDD" id="cd06260">
    <property type="entry name" value="DUF820-like"/>
    <property type="match status" value="1"/>
</dbReference>
<dbReference type="InterPro" id="IPR012296">
    <property type="entry name" value="Nuclease_put_TT1808"/>
</dbReference>
<dbReference type="EMBL" id="CP017599">
    <property type="protein sequence ID" value="AOX04495.1"/>
    <property type="molecule type" value="Genomic_DNA"/>
</dbReference>
<dbReference type="OrthoDB" id="453897at2"/>
<dbReference type="Proteomes" id="UP000177870">
    <property type="component" value="Chromosome"/>
</dbReference>
<dbReference type="PANTHER" id="PTHR33352:SF3">
    <property type="entry name" value="SLR1612 PROTEIN"/>
    <property type="match status" value="1"/>
</dbReference>
<gene>
    <name evidence="3" type="ORF">BJP34_23990</name>
</gene>
<dbReference type="AlphaFoldDB" id="A0A1D8U3P9"/>
<reference evidence="4" key="1">
    <citation type="submission" date="2016-10" db="EMBL/GenBank/DDBJ databases">
        <title>Comparative genomics uncovers the prolific and rare metabolic potential of the cyanobacterial genus Moorea.</title>
        <authorList>
            <person name="Leao T."/>
            <person name="Castelao G."/>
            <person name="Korobeynikov A."/>
            <person name="Monroe E.A."/>
            <person name="Podell S."/>
            <person name="Glukhov E."/>
            <person name="Allen E."/>
            <person name="Gerwick W.H."/>
            <person name="Gerwick L."/>
        </authorList>
    </citation>
    <scope>NUCLEOTIDE SEQUENCE [LARGE SCALE GENOMIC DNA]</scope>
    <source>
        <strain evidence="4">PAL-8-15-08-1</strain>
    </source>
</reference>
<dbReference type="Pfam" id="PF05685">
    <property type="entry name" value="Uma2"/>
    <property type="match status" value="1"/>
</dbReference>
<proteinExistence type="predicted"/>
<feature type="domain" description="Putative restriction endonuclease" evidence="2">
    <location>
        <begin position="36"/>
        <end position="188"/>
    </location>
</feature>
<evidence type="ECO:0000313" key="3">
    <source>
        <dbReference type="EMBL" id="AOX04495.1"/>
    </source>
</evidence>
<dbReference type="InterPro" id="IPR008538">
    <property type="entry name" value="Uma2"/>
</dbReference>